<dbReference type="Gramene" id="Pp3c19_16340V3.4">
    <property type="protein sequence ID" value="Pp3c19_16340V3.4"/>
    <property type="gene ID" value="Pp3c19_16340"/>
</dbReference>
<dbReference type="Proteomes" id="UP000006727">
    <property type="component" value="Chromosome 19"/>
</dbReference>
<sequence>MVKRLRCAGRVQGWRQILWRMEGAQVVWYGGRDKGQDVSVRLVHPGSGCGKDEHHLVTVAELKMHSSHLNKCSKYFETLMSERWKKLSTPSLEFVLEVQADTECYKDCFSRMYSPLRKGFKKDVKYSLALLKVASQIEFHDLMVSVSQYVSTIKWSEADEIRIREYSSSPDFPRNHAEDLVARLGLDVSEEDCHKQLCDKIHQCTRAALCLDGTAVSASSPARAFLQELLMGIGSSISSDFGKTVVMIVSREAKDMFVNVGKECFEKDFHDVPNITDKLLALSWVLETLLKAEVAEELVQCIAHLDIFSKILGTQTTFQSKAFKSAAFGMSRLVDLMYSQLVAGRLLLKIQDRVALLKNWNLLLRTHMKKEGVRSTTKTLFSTFPLKQQLELINFQRETNEEFIAPSSFATLVKKSWPVMGSKRSAFQPIAELTNTSCDSTPSVTTRSSKRNKPSL</sequence>
<dbReference type="Gramene" id="Pp3c19_16340V3.5">
    <property type="protein sequence ID" value="Pp3c19_16340V3.5"/>
    <property type="gene ID" value="Pp3c19_16340"/>
</dbReference>
<keyword evidence="3" id="KW-1185">Reference proteome</keyword>
<evidence type="ECO:0008006" key="4">
    <source>
        <dbReference type="Google" id="ProtNLM"/>
    </source>
</evidence>
<dbReference type="GeneID" id="112296115"/>
<dbReference type="PANTHER" id="PTHR31060">
    <property type="entry name" value="OSJNBA0011J08.25 PROTEIN-RELATED"/>
    <property type="match status" value="1"/>
</dbReference>
<evidence type="ECO:0000313" key="2">
    <source>
        <dbReference type="EnsemblPlants" id="Pp3c19_16340V3.3"/>
    </source>
</evidence>
<dbReference type="AlphaFoldDB" id="A9RP99"/>
<dbReference type="RefSeq" id="XP_073385095.1">
    <property type="nucleotide sequence ID" value="XM_073528994.1"/>
</dbReference>
<dbReference type="RefSeq" id="XP_073385094.1">
    <property type="nucleotide sequence ID" value="XM_073528993.1"/>
</dbReference>
<accession>A9RP99</accession>
<reference evidence="2 3" key="2">
    <citation type="journal article" date="2018" name="Plant J.">
        <title>The Physcomitrella patens chromosome-scale assembly reveals moss genome structure and evolution.</title>
        <authorList>
            <person name="Lang D."/>
            <person name="Ullrich K.K."/>
            <person name="Murat F."/>
            <person name="Fuchs J."/>
            <person name="Jenkins J."/>
            <person name="Haas F.B."/>
            <person name="Piednoel M."/>
            <person name="Gundlach H."/>
            <person name="Van Bel M."/>
            <person name="Meyberg R."/>
            <person name="Vives C."/>
            <person name="Morata J."/>
            <person name="Symeonidi A."/>
            <person name="Hiss M."/>
            <person name="Muchero W."/>
            <person name="Kamisugi Y."/>
            <person name="Saleh O."/>
            <person name="Blanc G."/>
            <person name="Decker E.L."/>
            <person name="van Gessel N."/>
            <person name="Grimwood J."/>
            <person name="Hayes R.D."/>
            <person name="Graham S.W."/>
            <person name="Gunter L.E."/>
            <person name="McDaniel S.F."/>
            <person name="Hoernstein S.N.W."/>
            <person name="Larsson A."/>
            <person name="Li F.W."/>
            <person name="Perroud P.F."/>
            <person name="Phillips J."/>
            <person name="Ranjan P."/>
            <person name="Rokshar D.S."/>
            <person name="Rothfels C.J."/>
            <person name="Schneider L."/>
            <person name="Shu S."/>
            <person name="Stevenson D.W."/>
            <person name="Thummler F."/>
            <person name="Tillich M."/>
            <person name="Villarreal Aguilar J.C."/>
            <person name="Widiez T."/>
            <person name="Wong G.K."/>
            <person name="Wymore A."/>
            <person name="Zhang Y."/>
            <person name="Zimmer A.D."/>
            <person name="Quatrano R.S."/>
            <person name="Mayer K.F.X."/>
            <person name="Goodstein D."/>
            <person name="Casacuberta J.M."/>
            <person name="Vandepoele K."/>
            <person name="Reski R."/>
            <person name="Cuming A.C."/>
            <person name="Tuskan G.A."/>
            <person name="Maumus F."/>
            <person name="Salse J."/>
            <person name="Schmutz J."/>
            <person name="Rensing S.A."/>
        </authorList>
    </citation>
    <scope>NUCLEOTIDE SEQUENCE [LARGE SCALE GENOMIC DNA]</scope>
    <source>
        <strain evidence="2 3">cv. Gransden 2004</strain>
    </source>
</reference>
<dbReference type="RefSeq" id="XP_073385093.1">
    <property type="nucleotide sequence ID" value="XM_073528992.1"/>
</dbReference>
<dbReference type="RefSeq" id="XP_073385091.1">
    <property type="nucleotide sequence ID" value="XM_073528990.1"/>
</dbReference>
<dbReference type="InterPro" id="IPR038920">
    <property type="entry name" value="At3g05675-like"/>
</dbReference>
<dbReference type="Gramene" id="Pp3c19_16340V3.3">
    <property type="protein sequence ID" value="Pp3c19_16340V3.3"/>
    <property type="gene ID" value="Pp3c19_16340"/>
</dbReference>
<reference evidence="2" key="3">
    <citation type="submission" date="2020-12" db="UniProtKB">
        <authorList>
            <consortium name="EnsemblPlants"/>
        </authorList>
    </citation>
    <scope>IDENTIFICATION</scope>
</reference>
<feature type="region of interest" description="Disordered" evidence="1">
    <location>
        <begin position="436"/>
        <end position="456"/>
    </location>
</feature>
<feature type="compositionally biased region" description="Polar residues" evidence="1">
    <location>
        <begin position="436"/>
        <end position="447"/>
    </location>
</feature>
<gene>
    <name evidence="2" type="primary">LOC112296115</name>
</gene>
<protein>
    <recommendedName>
        <fullName evidence="4">BTB domain-containing protein</fullName>
    </recommendedName>
</protein>
<name>A9RP99_PHYPA</name>
<reference evidence="2 3" key="1">
    <citation type="journal article" date="2008" name="Science">
        <title>The Physcomitrella genome reveals evolutionary insights into the conquest of land by plants.</title>
        <authorList>
            <person name="Rensing S."/>
            <person name="Lang D."/>
            <person name="Zimmer A."/>
            <person name="Terry A."/>
            <person name="Salamov A."/>
            <person name="Shapiro H."/>
            <person name="Nishiyama T."/>
            <person name="Perroud P.-F."/>
            <person name="Lindquist E."/>
            <person name="Kamisugi Y."/>
            <person name="Tanahashi T."/>
            <person name="Sakakibara K."/>
            <person name="Fujita T."/>
            <person name="Oishi K."/>
            <person name="Shin-I T."/>
            <person name="Kuroki Y."/>
            <person name="Toyoda A."/>
            <person name="Suzuki Y."/>
            <person name="Hashimoto A."/>
            <person name="Yamaguchi K."/>
            <person name="Sugano A."/>
            <person name="Kohara Y."/>
            <person name="Fujiyama A."/>
            <person name="Anterola A."/>
            <person name="Aoki S."/>
            <person name="Ashton N."/>
            <person name="Barbazuk W.B."/>
            <person name="Barker E."/>
            <person name="Bennetzen J."/>
            <person name="Bezanilla M."/>
            <person name="Blankenship R."/>
            <person name="Cho S.H."/>
            <person name="Dutcher S."/>
            <person name="Estelle M."/>
            <person name="Fawcett J.A."/>
            <person name="Gundlach H."/>
            <person name="Hanada K."/>
            <person name="Heyl A."/>
            <person name="Hicks K.A."/>
            <person name="Hugh J."/>
            <person name="Lohr M."/>
            <person name="Mayer K."/>
            <person name="Melkozernov A."/>
            <person name="Murata T."/>
            <person name="Nelson D."/>
            <person name="Pils B."/>
            <person name="Prigge M."/>
            <person name="Reiss B."/>
            <person name="Renner T."/>
            <person name="Rombauts S."/>
            <person name="Rushton P."/>
            <person name="Sanderfoot A."/>
            <person name="Schween G."/>
            <person name="Shiu S.-H."/>
            <person name="Stueber K."/>
            <person name="Theodoulou F.L."/>
            <person name="Tu H."/>
            <person name="Van de Peer Y."/>
            <person name="Verrier P.J."/>
            <person name="Waters E."/>
            <person name="Wood A."/>
            <person name="Yang L."/>
            <person name="Cove D."/>
            <person name="Cuming A."/>
            <person name="Hasebe M."/>
            <person name="Lucas S."/>
            <person name="Mishler D.B."/>
            <person name="Reski R."/>
            <person name="Grigoriev I."/>
            <person name="Quatrano R.S."/>
            <person name="Boore J.L."/>
        </authorList>
    </citation>
    <scope>NUCLEOTIDE SEQUENCE [LARGE SCALE GENOMIC DNA]</scope>
    <source>
        <strain evidence="2 3">cv. Gransden 2004</strain>
    </source>
</reference>
<evidence type="ECO:0000256" key="1">
    <source>
        <dbReference type="SAM" id="MobiDB-lite"/>
    </source>
</evidence>
<dbReference type="HOGENOM" id="CLU_661213_0_0_1"/>
<dbReference type="EnsemblPlants" id="Pp3c19_16340V3.3">
    <property type="protein sequence ID" value="Pp3c19_16340V3.3"/>
    <property type="gene ID" value="Pp3c19_16340"/>
</dbReference>
<dbReference type="EnsemblPlants" id="Pp3c19_16340V3.5">
    <property type="protein sequence ID" value="Pp3c19_16340V3.5"/>
    <property type="gene ID" value="Pp3c19_16340"/>
</dbReference>
<dbReference type="RefSeq" id="XP_073385092.1">
    <property type="nucleotide sequence ID" value="XM_073528991.1"/>
</dbReference>
<proteinExistence type="predicted"/>
<dbReference type="PANTHER" id="PTHR31060:SF37">
    <property type="entry name" value="BTB DOMAIN-CONTAINING PROTEIN"/>
    <property type="match status" value="1"/>
</dbReference>
<dbReference type="EnsemblPlants" id="Pp3c19_16340V3.4">
    <property type="protein sequence ID" value="Pp3c19_16340V3.4"/>
    <property type="gene ID" value="Pp3c19_16340"/>
</dbReference>
<dbReference type="EMBL" id="ABEU02000019">
    <property type="status" value="NOT_ANNOTATED_CDS"/>
    <property type="molecule type" value="Genomic_DNA"/>
</dbReference>
<evidence type="ECO:0000313" key="3">
    <source>
        <dbReference type="Proteomes" id="UP000006727"/>
    </source>
</evidence>
<organism evidence="2 3">
    <name type="scientific">Physcomitrium patens</name>
    <name type="common">Spreading-leaved earth moss</name>
    <name type="synonym">Physcomitrella patens</name>
    <dbReference type="NCBI Taxonomy" id="3218"/>
    <lineage>
        <taxon>Eukaryota</taxon>
        <taxon>Viridiplantae</taxon>
        <taxon>Streptophyta</taxon>
        <taxon>Embryophyta</taxon>
        <taxon>Bryophyta</taxon>
        <taxon>Bryophytina</taxon>
        <taxon>Bryopsida</taxon>
        <taxon>Funariidae</taxon>
        <taxon>Funariales</taxon>
        <taxon>Funariaceae</taxon>
        <taxon>Physcomitrium</taxon>
    </lineage>
</organism>
<dbReference type="RefSeq" id="XP_073385090.1">
    <property type="nucleotide sequence ID" value="XM_073528989.1"/>
</dbReference>
<dbReference type="UniPathway" id="UPA00143"/>
<dbReference type="GO" id="GO:0016567">
    <property type="term" value="P:protein ubiquitination"/>
    <property type="evidence" value="ECO:0007669"/>
    <property type="project" value="UniProtKB-UniPathway"/>
</dbReference>